<sequence>MYEIDQEKTRKLFSKAVRSAQASSFRAECKMAFPAIDGILIRASSLMCVQQHDGESYLNFFLKEMRRAYRSGNDKWFERRITMRMFYEDLLKDIKKHALDSACYEIVLSQGGSWAFLSHGPLVNWLDCVKSVSVTKVRDRVSEEESRAIMQFLLEDDDLRMLDLPVKQKLKGVEA</sequence>
<keyword evidence="2" id="KW-1185">Reference proteome</keyword>
<gene>
    <name evidence="1" type="ORF">AAGT77_20485</name>
</gene>
<dbReference type="Proteomes" id="UP001445268">
    <property type="component" value="Plasmid unnamed2"/>
</dbReference>
<evidence type="ECO:0000313" key="1">
    <source>
        <dbReference type="EMBL" id="XAF56134.1"/>
    </source>
</evidence>
<keyword evidence="1" id="KW-0614">Plasmid</keyword>
<dbReference type="EMBL" id="CP152382">
    <property type="protein sequence ID" value="XAF56134.1"/>
    <property type="molecule type" value="Genomic_DNA"/>
</dbReference>
<protein>
    <submittedName>
        <fullName evidence="1">Uncharacterized protein</fullName>
    </submittedName>
</protein>
<organism evidence="1 2">
    <name type="scientific">Marinobacter alkaliphilus</name>
    <dbReference type="NCBI Taxonomy" id="254719"/>
    <lineage>
        <taxon>Bacteria</taxon>
        <taxon>Pseudomonadati</taxon>
        <taxon>Pseudomonadota</taxon>
        <taxon>Gammaproteobacteria</taxon>
        <taxon>Pseudomonadales</taxon>
        <taxon>Marinobacteraceae</taxon>
        <taxon>Marinobacter</taxon>
    </lineage>
</organism>
<proteinExistence type="predicted"/>
<geneLocation type="plasmid" evidence="1 2">
    <name>unnamed2</name>
</geneLocation>
<accession>A0ABZ3E8V0</accession>
<evidence type="ECO:0000313" key="2">
    <source>
        <dbReference type="Proteomes" id="UP001445268"/>
    </source>
</evidence>
<dbReference type="RefSeq" id="WP_342632682.1">
    <property type="nucleotide sequence ID" value="NZ_CP152382.1"/>
</dbReference>
<name>A0ABZ3E8V0_9GAMM</name>
<reference evidence="1 2" key="1">
    <citation type="submission" date="2024-04" db="EMBL/GenBank/DDBJ databases">
        <title>Marinobacter sp. SBY-1.</title>
        <authorList>
            <person name="Pan C."/>
        </authorList>
    </citation>
    <scope>NUCLEOTIDE SEQUENCE [LARGE SCALE GENOMIC DNA]</scope>
    <source>
        <strain evidence="1 2">SBY-1</strain>
        <plasmid evidence="1 2">unnamed2</plasmid>
    </source>
</reference>